<accession>A0ABT2GLR3</accession>
<evidence type="ECO:0000313" key="5">
    <source>
        <dbReference type="Proteomes" id="UP001165584"/>
    </source>
</evidence>
<evidence type="ECO:0000259" key="3">
    <source>
        <dbReference type="Pfam" id="PF18164"/>
    </source>
</evidence>
<protein>
    <submittedName>
        <fullName evidence="4">Acyltransferase domain-containing protein</fullName>
    </submittedName>
</protein>
<dbReference type="GO" id="GO:0016746">
    <property type="term" value="F:acyltransferase activity"/>
    <property type="evidence" value="ECO:0007669"/>
    <property type="project" value="UniProtKB-KW"/>
</dbReference>
<keyword evidence="5" id="KW-1185">Reference proteome</keyword>
<dbReference type="InterPro" id="IPR041273">
    <property type="entry name" value="NAT_N"/>
</dbReference>
<dbReference type="EMBL" id="JANLCM010000001">
    <property type="protein sequence ID" value="MCS5717172.1"/>
    <property type="molecule type" value="Genomic_DNA"/>
</dbReference>
<proteinExistence type="predicted"/>
<evidence type="ECO:0000313" key="4">
    <source>
        <dbReference type="EMBL" id="MCS5717172.1"/>
    </source>
</evidence>
<evidence type="ECO:0000259" key="2">
    <source>
        <dbReference type="Pfam" id="PF18082"/>
    </source>
</evidence>
<keyword evidence="4" id="KW-0808">Transferase</keyword>
<name>A0ABT2GLR3_9MICO</name>
<keyword evidence="4" id="KW-0012">Acyltransferase</keyword>
<dbReference type="Pfam" id="PF18164">
    <property type="entry name" value="GNAT_C"/>
    <property type="match status" value="1"/>
</dbReference>
<comment type="caution">
    <text evidence="4">The sequence shown here is derived from an EMBL/GenBank/DDBJ whole genome shotgun (WGS) entry which is preliminary data.</text>
</comment>
<dbReference type="Gene3D" id="3.40.630.120">
    <property type="match status" value="1"/>
</dbReference>
<feature type="domain" description="GNAT-like C-terminal" evidence="3">
    <location>
        <begin position="127"/>
        <end position="265"/>
    </location>
</feature>
<organism evidence="4 5">
    <name type="scientific">Herbiconiux aconitum</name>
    <dbReference type="NCBI Taxonomy" id="2970913"/>
    <lineage>
        <taxon>Bacteria</taxon>
        <taxon>Bacillati</taxon>
        <taxon>Actinomycetota</taxon>
        <taxon>Actinomycetes</taxon>
        <taxon>Micrococcales</taxon>
        <taxon>Microbacteriaceae</taxon>
        <taxon>Herbiconiux</taxon>
    </lineage>
</organism>
<dbReference type="RefSeq" id="WP_259505224.1">
    <property type="nucleotide sequence ID" value="NZ_JANLCM010000001.1"/>
</dbReference>
<dbReference type="Proteomes" id="UP001165584">
    <property type="component" value="Unassembled WGS sequence"/>
</dbReference>
<sequence length="267" mass="28677">MSVSLLGLAAPDVAAPDVAADPAFVEWLASAIEGDARADRAVGEAEAETATRRIRRPDPRPDEGRDVAHLAAAFLAVEPVAVQRHRRLGLSDEVTAATLADVGRKIDAYGASVDLSWLVGLARADVIALGRLQFERWASPEGRALHIPEGGPLDPRAVDDSLRQARELFGAGPIVCHTWLFDPALLALPAESNIVAFASRFETLPAEPDASEPAAADHAVAKFVFRRPVADVLDPARVVPRTAVERIVAERLRSGAHWSERRGILIR</sequence>
<reference evidence="4" key="1">
    <citation type="submission" date="2022-08" db="EMBL/GenBank/DDBJ databases">
        <authorList>
            <person name="Deng Y."/>
            <person name="Han X.-F."/>
            <person name="Zhang Y.-Q."/>
        </authorList>
    </citation>
    <scope>NUCLEOTIDE SEQUENCE</scope>
    <source>
        <strain evidence="4">CPCC 205763</strain>
    </source>
</reference>
<gene>
    <name evidence="4" type="ORF">N1027_03375</name>
</gene>
<evidence type="ECO:0000256" key="1">
    <source>
        <dbReference type="SAM" id="MobiDB-lite"/>
    </source>
</evidence>
<feature type="region of interest" description="Disordered" evidence="1">
    <location>
        <begin position="41"/>
        <end position="63"/>
    </location>
</feature>
<feature type="domain" description="N-acyltransferase N-terminal" evidence="2">
    <location>
        <begin position="29"/>
        <end position="109"/>
    </location>
</feature>
<dbReference type="InterPro" id="IPR041644">
    <property type="entry name" value="GNAT_C"/>
</dbReference>
<dbReference type="Pfam" id="PF18082">
    <property type="entry name" value="NAT_N"/>
    <property type="match status" value="1"/>
</dbReference>